<dbReference type="Proteomes" id="UP000004199">
    <property type="component" value="Unassembled WGS sequence"/>
</dbReference>
<reference evidence="2 3" key="1">
    <citation type="submission" date="2012-03" db="EMBL/GenBank/DDBJ databases">
        <authorList>
            <person name="Rasko D."/>
            <person name="Redman J."/>
            <person name="Daugherty S.C."/>
            <person name="Tallon L."/>
            <person name="Sadzewicz L."/>
            <person name="Jones K."/>
            <person name="Santana-Cruz I."/>
            <person name="Liu X."/>
        </authorList>
    </citation>
    <scope>NUCLEOTIDE SEQUENCE [LARGE SCALE GENOMIC DNA]</scope>
    <source>
        <strain evidence="2 3">4444-74</strain>
    </source>
</reference>
<gene>
    <name evidence="2" type="ORF">SB444474_5519</name>
</gene>
<evidence type="ECO:0000313" key="3">
    <source>
        <dbReference type="Proteomes" id="UP000004199"/>
    </source>
</evidence>
<evidence type="ECO:0000256" key="1">
    <source>
        <dbReference type="SAM" id="SignalP"/>
    </source>
</evidence>
<organism evidence="2 3">
    <name type="scientific">Shigella boydii 4444-74</name>
    <dbReference type="NCBI Taxonomy" id="766140"/>
    <lineage>
        <taxon>Bacteria</taxon>
        <taxon>Pseudomonadati</taxon>
        <taxon>Pseudomonadota</taxon>
        <taxon>Gammaproteobacteria</taxon>
        <taxon>Enterobacterales</taxon>
        <taxon>Enterobacteriaceae</taxon>
        <taxon>Shigella</taxon>
    </lineage>
</organism>
<comment type="caution">
    <text evidence="2">The sequence shown here is derived from an EMBL/GenBank/DDBJ whole genome shotgun (WGS) entry which is preliminary data.</text>
</comment>
<dbReference type="EMBL" id="AKNB01000105">
    <property type="protein sequence ID" value="EIQ49823.1"/>
    <property type="molecule type" value="Genomic_DNA"/>
</dbReference>
<feature type="non-terminal residue" evidence="2">
    <location>
        <position position="106"/>
    </location>
</feature>
<proteinExistence type="predicted"/>
<accession>I6F0N1</accession>
<feature type="chain" id="PRO_5003703948" evidence="1">
    <location>
        <begin position="22"/>
        <end position="106"/>
    </location>
</feature>
<protein>
    <submittedName>
        <fullName evidence="2">Uncharacterized protein</fullName>
    </submittedName>
</protein>
<name>I6F0N1_SHIBO</name>
<feature type="signal peptide" evidence="1">
    <location>
        <begin position="1"/>
        <end position="21"/>
    </location>
</feature>
<dbReference type="AlphaFoldDB" id="I6F0N1"/>
<keyword evidence="1" id="KW-0732">Signal</keyword>
<sequence length="106" mass="11167">MKLIIIPALFVSLFAFHPAYAVGAYDLQCLLDNGEQMTLSHVSNTVYISFEIPGGDSEESGSVIKLDIPSGEAKQTLAANPGAGTASFTLRGENEDIEGAVAVNYS</sequence>
<evidence type="ECO:0000313" key="2">
    <source>
        <dbReference type="EMBL" id="EIQ49823.1"/>
    </source>
</evidence>